<keyword evidence="4" id="KW-1185">Reference proteome</keyword>
<keyword evidence="2" id="KW-0472">Membrane</keyword>
<comment type="caution">
    <text evidence="3">The sequence shown here is derived from an EMBL/GenBank/DDBJ whole genome shotgun (WGS) entry which is preliminary data.</text>
</comment>
<accession>A0A086BI87</accession>
<evidence type="ECO:0000313" key="4">
    <source>
        <dbReference type="Proteomes" id="UP000028709"/>
    </source>
</evidence>
<dbReference type="AlphaFoldDB" id="A0A086BI87"/>
<gene>
    <name evidence="3" type="ORF">IQ37_09685</name>
</gene>
<keyword evidence="2" id="KW-1133">Transmembrane helix</keyword>
<dbReference type="Proteomes" id="UP000028709">
    <property type="component" value="Unassembled WGS sequence"/>
</dbReference>
<feature type="region of interest" description="Disordered" evidence="1">
    <location>
        <begin position="41"/>
        <end position="62"/>
    </location>
</feature>
<evidence type="ECO:0000256" key="2">
    <source>
        <dbReference type="SAM" id="Phobius"/>
    </source>
</evidence>
<protein>
    <submittedName>
        <fullName evidence="3">Uncharacterized protein</fullName>
    </submittedName>
</protein>
<organism evidence="3 4">
    <name type="scientific">Chryseobacterium piperi</name>
    <dbReference type="NCBI Taxonomy" id="558152"/>
    <lineage>
        <taxon>Bacteria</taxon>
        <taxon>Pseudomonadati</taxon>
        <taxon>Bacteroidota</taxon>
        <taxon>Flavobacteriia</taxon>
        <taxon>Flavobacteriales</taxon>
        <taxon>Weeksellaceae</taxon>
        <taxon>Chryseobacterium group</taxon>
        <taxon>Chryseobacterium</taxon>
    </lineage>
</organism>
<name>A0A086BI87_9FLAO</name>
<sequence>MDMNKRIVLFSFVVFFTALCTYFYGYRGEIQSSSHTISKNKISQKSDHQNPDEGYTLLDNQDEPDLNDLEKVKFDYSIFVQQCINLFFGTYSYETQSLVVHDPVYNTTPRYILYHSLQIDFC</sequence>
<feature type="transmembrane region" description="Helical" evidence="2">
    <location>
        <begin position="7"/>
        <end position="26"/>
    </location>
</feature>
<dbReference type="EMBL" id="JPRJ01000015">
    <property type="protein sequence ID" value="KFF28651.1"/>
    <property type="molecule type" value="Genomic_DNA"/>
</dbReference>
<proteinExistence type="predicted"/>
<evidence type="ECO:0000313" key="3">
    <source>
        <dbReference type="EMBL" id="KFF28651.1"/>
    </source>
</evidence>
<keyword evidence="2" id="KW-0812">Transmembrane</keyword>
<dbReference type="STRING" id="558152.IQ37_09685"/>
<dbReference type="KEGG" id="cpip:CJF12_00785"/>
<evidence type="ECO:0000256" key="1">
    <source>
        <dbReference type="SAM" id="MobiDB-lite"/>
    </source>
</evidence>
<reference evidence="3 4" key="1">
    <citation type="submission" date="2014-07" db="EMBL/GenBank/DDBJ databases">
        <title>Genome of Chryseobacterium piperi CTM.</title>
        <authorList>
            <person name="Pipes S.E."/>
            <person name="Stropko S.J."/>
            <person name="Newman J.D."/>
        </authorList>
    </citation>
    <scope>NUCLEOTIDE SEQUENCE [LARGE SCALE GENOMIC DNA]</scope>
    <source>
        <strain evidence="3 4">CTM</strain>
    </source>
</reference>
<dbReference type="eggNOG" id="ENOG5034CEC">
    <property type="taxonomic scope" value="Bacteria"/>
</dbReference>